<proteinExistence type="predicted"/>
<evidence type="ECO:0000313" key="3">
    <source>
        <dbReference type="Proteomes" id="UP000582837"/>
    </source>
</evidence>
<dbReference type="EMBL" id="JACHIA010000013">
    <property type="protein sequence ID" value="MBB6072174.1"/>
    <property type="molecule type" value="Genomic_DNA"/>
</dbReference>
<gene>
    <name evidence="2" type="ORF">HNQ61_003836</name>
</gene>
<evidence type="ECO:0000256" key="1">
    <source>
        <dbReference type="SAM" id="MobiDB-lite"/>
    </source>
</evidence>
<dbReference type="Proteomes" id="UP000582837">
    <property type="component" value="Unassembled WGS sequence"/>
</dbReference>
<sequence length="40" mass="3840">MVSCGRRGPLPPAPSTRSAGEGEPFGAAESAARVADIGGG</sequence>
<keyword evidence="3" id="KW-1185">Reference proteome</keyword>
<evidence type="ECO:0000313" key="2">
    <source>
        <dbReference type="EMBL" id="MBB6072174.1"/>
    </source>
</evidence>
<organism evidence="2 3">
    <name type="scientific">Longimicrobium terrae</name>
    <dbReference type="NCBI Taxonomy" id="1639882"/>
    <lineage>
        <taxon>Bacteria</taxon>
        <taxon>Pseudomonadati</taxon>
        <taxon>Gemmatimonadota</taxon>
        <taxon>Longimicrobiia</taxon>
        <taxon>Longimicrobiales</taxon>
        <taxon>Longimicrobiaceae</taxon>
        <taxon>Longimicrobium</taxon>
    </lineage>
</organism>
<name>A0A841H2G8_9BACT</name>
<reference evidence="2 3" key="1">
    <citation type="submission" date="2020-08" db="EMBL/GenBank/DDBJ databases">
        <title>Genomic Encyclopedia of Type Strains, Phase IV (KMG-IV): sequencing the most valuable type-strain genomes for metagenomic binning, comparative biology and taxonomic classification.</title>
        <authorList>
            <person name="Goeker M."/>
        </authorList>
    </citation>
    <scope>NUCLEOTIDE SEQUENCE [LARGE SCALE GENOMIC DNA]</scope>
    <source>
        <strain evidence="2 3">DSM 29007</strain>
    </source>
</reference>
<dbReference type="AlphaFoldDB" id="A0A841H2G8"/>
<protein>
    <submittedName>
        <fullName evidence="2">Uncharacterized protein</fullName>
    </submittedName>
</protein>
<feature type="region of interest" description="Disordered" evidence="1">
    <location>
        <begin position="1"/>
        <end position="40"/>
    </location>
</feature>
<accession>A0A841H2G8</accession>
<comment type="caution">
    <text evidence="2">The sequence shown here is derived from an EMBL/GenBank/DDBJ whole genome shotgun (WGS) entry which is preliminary data.</text>
</comment>